<dbReference type="CDD" id="cd00198">
    <property type="entry name" value="vWFA"/>
    <property type="match status" value="1"/>
</dbReference>
<dbReference type="EMBL" id="FNBK01000021">
    <property type="protein sequence ID" value="SDG28352.1"/>
    <property type="molecule type" value="Genomic_DNA"/>
</dbReference>
<dbReference type="Proteomes" id="UP000199076">
    <property type="component" value="Unassembled WGS sequence"/>
</dbReference>
<dbReference type="SUPFAM" id="SSF53300">
    <property type="entry name" value="vWA-like"/>
    <property type="match status" value="1"/>
</dbReference>
<organism evidence="3 4">
    <name type="scientific">Halorientalis regularis</name>
    <dbReference type="NCBI Taxonomy" id="660518"/>
    <lineage>
        <taxon>Archaea</taxon>
        <taxon>Methanobacteriati</taxon>
        <taxon>Methanobacteriota</taxon>
        <taxon>Stenosarchaea group</taxon>
        <taxon>Halobacteria</taxon>
        <taxon>Halobacteriales</taxon>
        <taxon>Haloarculaceae</taxon>
        <taxon>Halorientalis</taxon>
    </lineage>
</organism>
<feature type="compositionally biased region" description="Basic and acidic residues" evidence="2">
    <location>
        <begin position="349"/>
        <end position="359"/>
    </location>
</feature>
<feature type="compositionally biased region" description="Basic and acidic residues" evidence="2">
    <location>
        <begin position="12"/>
        <end position="23"/>
    </location>
</feature>
<feature type="compositionally biased region" description="Polar residues" evidence="2">
    <location>
        <begin position="367"/>
        <end position="384"/>
    </location>
</feature>
<accession>A0A1G7SZP3</accession>
<feature type="region of interest" description="Disordered" evidence="2">
    <location>
        <begin position="1"/>
        <end position="23"/>
    </location>
</feature>
<evidence type="ECO:0000313" key="4">
    <source>
        <dbReference type="Proteomes" id="UP000199076"/>
    </source>
</evidence>
<dbReference type="AlphaFoldDB" id="A0A1G7SZP3"/>
<evidence type="ECO:0000256" key="1">
    <source>
        <dbReference type="SAM" id="Coils"/>
    </source>
</evidence>
<keyword evidence="1" id="KW-0175">Coiled coil</keyword>
<dbReference type="OrthoDB" id="234713at2157"/>
<sequence>MRLTPSTSLQSVRERLGAGDAETLRESEKRRRYLQTFARLLSSTRPSVRFADDLRTATTDYDGSDPEITVTTRAFDQPVTDFRRRVFDLVVQEALVVHEVGHLHYTDNDGFRTLLARADPERRRLFSRLWNTLEDGAIERQLRHRYAVAPELEVLNANLFQAGSLARESPAADERRFSLFQAVITGLADMAIYDSGRFRRLRADDATLRMASLRDQRVLGEFRPTMRETVETVLTEPDPAARNEHIWSFWQALVDVLETSTVPGAEASELARLLDADGTVRTDQGDPRVTRRTTDATVLPETGAGAPLPGKPDDTGGEFGPDTRTARDLARDTVAEEVDRQLESVLGSDGHDPTTRETAETGDETGASDTSQPGASTDDTSSGASEAGVDRTDHDGPATDGLLDAQSHPGAGQLPGERRGEEATAAGEVGSESEPPAPEERAASSGPSGTDTTGAEGDATAAAWRRRYTSELAAETSELDSAEARLDELESYVHALDAMGEDAALQVVTEATDGGTATADRWSAVRRDAKLLAERFRSRLREQRRDAERSRRRRGSLDRSRLIAASRGRPDVFTQTEKSEDRAYTCVVVLDRSGSMNDGAVTAAERGATSAAVALEAVGVDVTMLDLHDSTVRLVKTAAEATREARRRVLTGNAGGGTPLAQALSLARTRFEDAENPFVLVVTDGLPDDEAAYTTQLDASTFPVLGVYLRDPDRPDGRSAEADRSYFHQLAVVEDWGTIDQRLQGLAGRVLF</sequence>
<feature type="compositionally biased region" description="Basic and acidic residues" evidence="2">
    <location>
        <begin position="388"/>
        <end position="397"/>
    </location>
</feature>
<dbReference type="RefSeq" id="WP_092695239.1">
    <property type="nucleotide sequence ID" value="NZ_FNBK01000021.1"/>
</dbReference>
<gene>
    <name evidence="3" type="ORF">SAMN05216218_12131</name>
</gene>
<protein>
    <recommendedName>
        <fullName evidence="5">von Willebrand factor type A domain-containing protein</fullName>
    </recommendedName>
</protein>
<name>A0A1G7SZP3_9EURY</name>
<feature type="region of interest" description="Disordered" evidence="2">
    <location>
        <begin position="342"/>
        <end position="458"/>
    </location>
</feature>
<proteinExistence type="predicted"/>
<feature type="region of interest" description="Disordered" evidence="2">
    <location>
        <begin position="279"/>
        <end position="324"/>
    </location>
</feature>
<dbReference type="STRING" id="660518.SAMN05216218_12131"/>
<feature type="compositionally biased region" description="Polar residues" evidence="2">
    <location>
        <begin position="1"/>
        <end position="11"/>
    </location>
</feature>
<feature type="coiled-coil region" evidence="1">
    <location>
        <begin position="465"/>
        <end position="499"/>
    </location>
</feature>
<feature type="compositionally biased region" description="Low complexity" evidence="2">
    <location>
        <begin position="443"/>
        <end position="458"/>
    </location>
</feature>
<reference evidence="4" key="1">
    <citation type="submission" date="2016-10" db="EMBL/GenBank/DDBJ databases">
        <authorList>
            <person name="Varghese N."/>
            <person name="Submissions S."/>
        </authorList>
    </citation>
    <scope>NUCLEOTIDE SEQUENCE [LARGE SCALE GENOMIC DNA]</scope>
    <source>
        <strain evidence="4">IBRC-M 10760</strain>
    </source>
</reference>
<evidence type="ECO:0000256" key="2">
    <source>
        <dbReference type="SAM" id="MobiDB-lite"/>
    </source>
</evidence>
<keyword evidence="4" id="KW-1185">Reference proteome</keyword>
<dbReference type="Gene3D" id="3.40.50.410">
    <property type="entry name" value="von Willebrand factor, type A domain"/>
    <property type="match status" value="1"/>
</dbReference>
<evidence type="ECO:0008006" key="5">
    <source>
        <dbReference type="Google" id="ProtNLM"/>
    </source>
</evidence>
<feature type="compositionally biased region" description="Low complexity" evidence="2">
    <location>
        <begin position="423"/>
        <end position="434"/>
    </location>
</feature>
<evidence type="ECO:0000313" key="3">
    <source>
        <dbReference type="EMBL" id="SDG28352.1"/>
    </source>
</evidence>
<dbReference type="InterPro" id="IPR036465">
    <property type="entry name" value="vWFA_dom_sf"/>
</dbReference>
<feature type="compositionally biased region" description="Basic and acidic residues" evidence="2">
    <location>
        <begin position="279"/>
        <end position="294"/>
    </location>
</feature>